<dbReference type="InterPro" id="IPR011605">
    <property type="entry name" value="NusB_fam"/>
</dbReference>
<dbReference type="Proteomes" id="UP000325300">
    <property type="component" value="Unassembled WGS sequence"/>
</dbReference>
<dbReference type="Pfam" id="PF01029">
    <property type="entry name" value="NusB"/>
    <property type="match status" value="1"/>
</dbReference>
<keyword evidence="5 6" id="KW-0804">Transcription</keyword>
<dbReference type="SMR" id="A0A4Q1R0M7"/>
<evidence type="ECO:0000313" key="8">
    <source>
        <dbReference type="EMBL" id="TYK94434.1"/>
    </source>
</evidence>
<comment type="similarity">
    <text evidence="1 6">Belongs to the NusB family.</text>
</comment>
<evidence type="ECO:0000313" key="12">
    <source>
        <dbReference type="Proteomes" id="UP000325300"/>
    </source>
</evidence>
<keyword evidence="3 6" id="KW-0694">RNA-binding</keyword>
<evidence type="ECO:0000256" key="2">
    <source>
        <dbReference type="ARBA" id="ARBA00022814"/>
    </source>
</evidence>
<evidence type="ECO:0000256" key="5">
    <source>
        <dbReference type="ARBA" id="ARBA00023163"/>
    </source>
</evidence>
<keyword evidence="4 6" id="KW-0805">Transcription regulation</keyword>
<protein>
    <recommendedName>
        <fullName evidence="6">Transcription antitermination protein NusB</fullName>
    </recommendedName>
    <alternativeName>
        <fullName evidence="6">Antitermination factor NusB</fullName>
    </alternativeName>
</protein>
<keyword evidence="2 6" id="KW-0889">Transcription antitermination</keyword>
<evidence type="ECO:0000313" key="9">
    <source>
        <dbReference type="EMBL" id="TYK99430.1"/>
    </source>
</evidence>
<dbReference type="Proteomes" id="UP000324058">
    <property type="component" value="Unassembled WGS sequence"/>
</dbReference>
<evidence type="ECO:0000313" key="13">
    <source>
        <dbReference type="Proteomes" id="UP000353394"/>
    </source>
</evidence>
<dbReference type="InterPro" id="IPR006027">
    <property type="entry name" value="NusB_RsmB_TIM44"/>
</dbReference>
<proteinExistence type="inferred from homology"/>
<evidence type="ECO:0000256" key="3">
    <source>
        <dbReference type="ARBA" id="ARBA00022884"/>
    </source>
</evidence>
<dbReference type="InterPro" id="IPR035926">
    <property type="entry name" value="NusB-like_sf"/>
</dbReference>
<accession>A0A4Q1R0M7</accession>
<dbReference type="AlphaFoldDB" id="A0A4Q1R0M7"/>
<sequence length="150" mass="16979">MTNSFQNSRRDLRERAFQALFNIEMGAELLAASQFAYGYDKVTGEDAQVLELPIFLLSLVTGVNNHKEELDNLISTHLKKGWSLERLTLTDKTLLRLGLFEIKYFDETPDRVALNEIIEVAKKYSDETSAKFINGLLSQYVSEAPSANKS</sequence>
<dbReference type="GO" id="GO:0006353">
    <property type="term" value="P:DNA-templated transcription termination"/>
    <property type="evidence" value="ECO:0007669"/>
    <property type="project" value="UniProtKB-UniRule"/>
</dbReference>
<dbReference type="GO" id="GO:0003723">
    <property type="term" value="F:RNA binding"/>
    <property type="evidence" value="ECO:0007669"/>
    <property type="project" value="UniProtKB-UniRule"/>
</dbReference>
<evidence type="ECO:0000313" key="11">
    <source>
        <dbReference type="Proteomes" id="UP000324058"/>
    </source>
</evidence>
<dbReference type="PANTHER" id="PTHR11078">
    <property type="entry name" value="N UTILIZATION SUBSTANCE PROTEIN B-RELATED"/>
    <property type="match status" value="1"/>
</dbReference>
<dbReference type="EMBL" id="CAAIJW010000001">
    <property type="protein sequence ID" value="VHC93449.1"/>
    <property type="molecule type" value="Genomic_DNA"/>
</dbReference>
<dbReference type="RefSeq" id="WP_002988501.1">
    <property type="nucleotide sequence ID" value="NZ_AP014596.1"/>
</dbReference>
<feature type="domain" description="NusB/RsmB/TIM44" evidence="7">
    <location>
        <begin position="12"/>
        <end position="140"/>
    </location>
</feature>
<dbReference type="Gene3D" id="1.10.940.10">
    <property type="entry name" value="NusB-like"/>
    <property type="match status" value="1"/>
</dbReference>
<reference evidence="11 12" key="1">
    <citation type="submission" date="2019-02" db="EMBL/GenBank/DDBJ databases">
        <title>Novel genomic isolates of S. pyogenes and S. dysgalactiae subsp. equisimilis associated to necrotising fasciitis (NSTI).</title>
        <authorList>
            <person name="Barrantes I."/>
        </authorList>
    </citation>
    <scope>NUCLEOTIDE SEQUENCE [LARGE SCALE GENOMIC DNA]</scope>
    <source>
        <strain evidence="9 11">SPY2028</strain>
        <strain evidence="8 12">SPY5003</strain>
    </source>
</reference>
<dbReference type="GO" id="GO:0031564">
    <property type="term" value="P:transcription antitermination"/>
    <property type="evidence" value="ECO:0007669"/>
    <property type="project" value="UniProtKB-KW"/>
</dbReference>
<evidence type="ECO:0000256" key="6">
    <source>
        <dbReference type="HAMAP-Rule" id="MF_00073"/>
    </source>
</evidence>
<dbReference type="GO" id="GO:0005829">
    <property type="term" value="C:cytosol"/>
    <property type="evidence" value="ECO:0007669"/>
    <property type="project" value="TreeGrafter"/>
</dbReference>
<dbReference type="EMBL" id="SJLI01000007">
    <property type="protein sequence ID" value="TYK94434.1"/>
    <property type="molecule type" value="Genomic_DNA"/>
</dbReference>
<dbReference type="Proteomes" id="UP000353394">
    <property type="component" value="Unassembled WGS sequence"/>
</dbReference>
<reference evidence="10 13" key="2">
    <citation type="submission" date="2019-04" db="EMBL/GenBank/DDBJ databases">
        <authorList>
            <consortium name="Pathogen Informatics"/>
        </authorList>
    </citation>
    <scope>NUCLEOTIDE SEQUENCE [LARGE SCALE GENOMIC DNA]</scope>
    <source>
        <strain evidence="10 13">K36395</strain>
    </source>
</reference>
<gene>
    <name evidence="6 9" type="primary">nusB</name>
    <name evidence="9" type="ORF">E0F66_06995</name>
    <name evidence="8" type="ORF">E0F67_08005</name>
    <name evidence="10" type="ORF">SAMEA1711581_00047</name>
</gene>
<dbReference type="SUPFAM" id="SSF48013">
    <property type="entry name" value="NusB-like"/>
    <property type="match status" value="1"/>
</dbReference>
<organism evidence="9 11">
    <name type="scientific">Streptococcus pyogenes</name>
    <dbReference type="NCBI Taxonomy" id="1314"/>
    <lineage>
        <taxon>Bacteria</taxon>
        <taxon>Bacillati</taxon>
        <taxon>Bacillota</taxon>
        <taxon>Bacilli</taxon>
        <taxon>Lactobacillales</taxon>
        <taxon>Streptococcaceae</taxon>
        <taxon>Streptococcus</taxon>
    </lineage>
</organism>
<dbReference type="NCBIfam" id="TIGR01951">
    <property type="entry name" value="nusB"/>
    <property type="match status" value="1"/>
</dbReference>
<dbReference type="OrthoDB" id="9811381at2"/>
<evidence type="ECO:0000256" key="1">
    <source>
        <dbReference type="ARBA" id="ARBA00005952"/>
    </source>
</evidence>
<dbReference type="STRING" id="1314.SD89_01830"/>
<name>A0A4Q1R0M7_STRPY</name>
<evidence type="ECO:0000259" key="7">
    <source>
        <dbReference type="Pfam" id="PF01029"/>
    </source>
</evidence>
<dbReference type="EMBL" id="SJLL01000006">
    <property type="protein sequence ID" value="TYK99430.1"/>
    <property type="molecule type" value="Genomic_DNA"/>
</dbReference>
<dbReference type="GeneID" id="69900353"/>
<comment type="function">
    <text evidence="6">Involved in transcription antitermination. Required for transcription of ribosomal RNA (rRNA) genes. Binds specifically to the boxA antiterminator sequence of the ribosomal RNA (rrn) operons.</text>
</comment>
<evidence type="ECO:0000313" key="10">
    <source>
        <dbReference type="EMBL" id="VHC93449.1"/>
    </source>
</evidence>
<evidence type="ECO:0000256" key="4">
    <source>
        <dbReference type="ARBA" id="ARBA00023015"/>
    </source>
</evidence>
<dbReference type="HAMAP" id="MF_00073">
    <property type="entry name" value="NusB"/>
    <property type="match status" value="1"/>
</dbReference>
<dbReference type="NCBIfam" id="NF001223">
    <property type="entry name" value="PRK00202.1-1"/>
    <property type="match status" value="1"/>
</dbReference>
<dbReference type="PANTHER" id="PTHR11078:SF3">
    <property type="entry name" value="ANTITERMINATION NUSB DOMAIN-CONTAINING PROTEIN"/>
    <property type="match status" value="1"/>
</dbReference>
<comment type="caution">
    <text evidence="9">The sequence shown here is derived from an EMBL/GenBank/DDBJ whole genome shotgun (WGS) entry which is preliminary data.</text>
</comment>